<accession>A0A7E4VIQ7</accession>
<evidence type="ECO:0000313" key="1">
    <source>
        <dbReference type="Proteomes" id="UP000492821"/>
    </source>
</evidence>
<evidence type="ECO:0000313" key="2">
    <source>
        <dbReference type="WBParaSite" id="Pan_g2098.t1"/>
    </source>
</evidence>
<reference evidence="2" key="2">
    <citation type="submission" date="2020-10" db="UniProtKB">
        <authorList>
            <consortium name="WormBaseParasite"/>
        </authorList>
    </citation>
    <scope>IDENTIFICATION</scope>
</reference>
<sequence>MPFVENDNFSLSSIHDGFKSRFVKLAPSVILPKLTATCPDIRSLCLQRHKVYHYLFITDNQKVYDAALAHIYYNYLKTISNFYTIFKITRYMFDGPVTFDPRWDSVVHVDELDVNRPLYIEDTLILHCKDVQTYAKVISLISGRYSRVVLYGIITWDQLKKILHGSVNQVRIEGRVSVNPSDYNDVVEFIRDFCHGFIHKFSFHDHCFAPLLMERLRQACNHHKSHNSMPVRFIIIVILSVMNIPQAIDLISVTVTSTIGRLGRLC</sequence>
<reference evidence="1" key="1">
    <citation type="journal article" date="2013" name="Genetics">
        <title>The draft genome and transcriptome of Panagrellus redivivus are shaped by the harsh demands of a free-living lifestyle.</title>
        <authorList>
            <person name="Srinivasan J."/>
            <person name="Dillman A.R."/>
            <person name="Macchietto M.G."/>
            <person name="Heikkinen L."/>
            <person name="Lakso M."/>
            <person name="Fracchia K.M."/>
            <person name="Antoshechkin I."/>
            <person name="Mortazavi A."/>
            <person name="Wong G."/>
            <person name="Sternberg P.W."/>
        </authorList>
    </citation>
    <scope>NUCLEOTIDE SEQUENCE [LARGE SCALE GENOMIC DNA]</scope>
    <source>
        <strain evidence="1">MT8872</strain>
    </source>
</reference>
<protein>
    <submittedName>
        <fullName evidence="2">F-box domain-containing protein</fullName>
    </submittedName>
</protein>
<dbReference type="Proteomes" id="UP000492821">
    <property type="component" value="Unassembled WGS sequence"/>
</dbReference>
<keyword evidence="1" id="KW-1185">Reference proteome</keyword>
<proteinExistence type="predicted"/>
<dbReference type="WBParaSite" id="Pan_g2098.t1">
    <property type="protein sequence ID" value="Pan_g2098.t1"/>
    <property type="gene ID" value="Pan_g2098"/>
</dbReference>
<organism evidence="1 2">
    <name type="scientific">Panagrellus redivivus</name>
    <name type="common">Microworm</name>
    <dbReference type="NCBI Taxonomy" id="6233"/>
    <lineage>
        <taxon>Eukaryota</taxon>
        <taxon>Metazoa</taxon>
        <taxon>Ecdysozoa</taxon>
        <taxon>Nematoda</taxon>
        <taxon>Chromadorea</taxon>
        <taxon>Rhabditida</taxon>
        <taxon>Tylenchina</taxon>
        <taxon>Panagrolaimomorpha</taxon>
        <taxon>Panagrolaimoidea</taxon>
        <taxon>Panagrolaimidae</taxon>
        <taxon>Panagrellus</taxon>
    </lineage>
</organism>
<dbReference type="AlphaFoldDB" id="A0A7E4VIQ7"/>
<name>A0A7E4VIQ7_PANRE</name>